<dbReference type="GO" id="GO:0016020">
    <property type="term" value="C:membrane"/>
    <property type="evidence" value="ECO:0007669"/>
    <property type="project" value="InterPro"/>
</dbReference>
<proteinExistence type="predicted"/>
<keyword evidence="8" id="KW-0735">Signal-anchor</keyword>
<protein>
    <recommendedName>
        <fullName evidence="14">Peptide O-xylosyltransferase</fullName>
    </recommendedName>
</protein>
<dbReference type="InterPro" id="IPR043538">
    <property type="entry name" value="XYLT"/>
</dbReference>
<keyword evidence="9" id="KW-1133">Transmembrane helix</keyword>
<evidence type="ECO:0000256" key="13">
    <source>
        <dbReference type="ARBA" id="ARBA00023180"/>
    </source>
</evidence>
<keyword evidence="6" id="KW-0479">Metal-binding</keyword>
<keyword evidence="12" id="KW-1015">Disulfide bond</keyword>
<keyword evidence="10" id="KW-0333">Golgi apparatus</keyword>
<evidence type="ECO:0000256" key="7">
    <source>
        <dbReference type="ARBA" id="ARBA00022824"/>
    </source>
</evidence>
<dbReference type="Pfam" id="PF02485">
    <property type="entry name" value="Branch"/>
    <property type="match status" value="1"/>
</dbReference>
<dbReference type="EMBL" id="CP046566">
    <property type="protein sequence ID" value="QGW29699.1"/>
    <property type="molecule type" value="Genomic_DNA"/>
</dbReference>
<dbReference type="PANTHER" id="PTHR46025">
    <property type="entry name" value="XYLOSYLTRANSFERASE OXT"/>
    <property type="match status" value="1"/>
</dbReference>
<dbReference type="GO" id="GO:0050650">
    <property type="term" value="P:chondroitin sulfate proteoglycan biosynthetic process"/>
    <property type="evidence" value="ECO:0007669"/>
    <property type="project" value="TreeGrafter"/>
</dbReference>
<evidence type="ECO:0000313" key="15">
    <source>
        <dbReference type="EMBL" id="QGW29699.1"/>
    </source>
</evidence>
<evidence type="ECO:0000256" key="2">
    <source>
        <dbReference type="ARBA" id="ARBA00004648"/>
    </source>
</evidence>
<evidence type="ECO:0000256" key="12">
    <source>
        <dbReference type="ARBA" id="ARBA00023157"/>
    </source>
</evidence>
<dbReference type="Proteomes" id="UP000426027">
    <property type="component" value="Chromosome"/>
</dbReference>
<organism evidence="15 16">
    <name type="scientific">Phnomibacter ginsenosidimutans</name>
    <dbReference type="NCBI Taxonomy" id="2676868"/>
    <lineage>
        <taxon>Bacteria</taxon>
        <taxon>Pseudomonadati</taxon>
        <taxon>Bacteroidota</taxon>
        <taxon>Chitinophagia</taxon>
        <taxon>Chitinophagales</taxon>
        <taxon>Chitinophagaceae</taxon>
        <taxon>Phnomibacter</taxon>
    </lineage>
</organism>
<evidence type="ECO:0000256" key="11">
    <source>
        <dbReference type="ARBA" id="ARBA00023136"/>
    </source>
</evidence>
<evidence type="ECO:0000256" key="14">
    <source>
        <dbReference type="ARBA" id="ARBA00042865"/>
    </source>
</evidence>
<evidence type="ECO:0000256" key="8">
    <source>
        <dbReference type="ARBA" id="ARBA00022968"/>
    </source>
</evidence>
<keyword evidence="3" id="KW-0328">Glycosyltransferase</keyword>
<reference evidence="15 16" key="1">
    <citation type="submission" date="2019-11" db="EMBL/GenBank/DDBJ databases">
        <authorList>
            <person name="Im W.T."/>
        </authorList>
    </citation>
    <scope>NUCLEOTIDE SEQUENCE [LARGE SCALE GENOMIC DNA]</scope>
    <source>
        <strain evidence="15 16">SB-02</strain>
    </source>
</reference>
<dbReference type="AlphaFoldDB" id="A0A6I6GX67"/>
<dbReference type="GO" id="GO:0046872">
    <property type="term" value="F:metal ion binding"/>
    <property type="evidence" value="ECO:0007669"/>
    <property type="project" value="UniProtKB-KW"/>
</dbReference>
<evidence type="ECO:0000256" key="9">
    <source>
        <dbReference type="ARBA" id="ARBA00022989"/>
    </source>
</evidence>
<gene>
    <name evidence="15" type="ORF">GLV81_17675</name>
</gene>
<dbReference type="GO" id="GO:0030158">
    <property type="term" value="F:protein xylosyltransferase activity"/>
    <property type="evidence" value="ECO:0007669"/>
    <property type="project" value="InterPro"/>
</dbReference>
<keyword evidence="7" id="KW-0256">Endoplasmic reticulum</keyword>
<evidence type="ECO:0000256" key="4">
    <source>
        <dbReference type="ARBA" id="ARBA00022679"/>
    </source>
</evidence>
<keyword evidence="5" id="KW-0812">Transmembrane</keyword>
<evidence type="ECO:0000256" key="3">
    <source>
        <dbReference type="ARBA" id="ARBA00022676"/>
    </source>
</evidence>
<comment type="subcellular location">
    <subcellularLocation>
        <location evidence="2">Endoplasmic reticulum membrane</location>
        <topology evidence="2">Single-pass type II membrane protein</topology>
    </subcellularLocation>
    <subcellularLocation>
        <location evidence="1">Golgi apparatus membrane</location>
        <topology evidence="1">Single-pass type II membrane protein</topology>
    </subcellularLocation>
</comment>
<keyword evidence="16" id="KW-1185">Reference proteome</keyword>
<evidence type="ECO:0000256" key="10">
    <source>
        <dbReference type="ARBA" id="ARBA00023034"/>
    </source>
</evidence>
<evidence type="ECO:0000313" key="16">
    <source>
        <dbReference type="Proteomes" id="UP000426027"/>
    </source>
</evidence>
<dbReference type="KEGG" id="fls:GLV81_17675"/>
<evidence type="ECO:0000256" key="6">
    <source>
        <dbReference type="ARBA" id="ARBA00022723"/>
    </source>
</evidence>
<dbReference type="PANTHER" id="PTHR46025:SF3">
    <property type="entry name" value="XYLOSYLTRANSFERASE OXT"/>
    <property type="match status" value="1"/>
</dbReference>
<keyword evidence="13" id="KW-0325">Glycoprotein</keyword>
<dbReference type="GO" id="GO:0015012">
    <property type="term" value="P:heparan sulfate proteoglycan biosynthetic process"/>
    <property type="evidence" value="ECO:0007669"/>
    <property type="project" value="TreeGrafter"/>
</dbReference>
<dbReference type="InterPro" id="IPR003406">
    <property type="entry name" value="Glyco_trans_14"/>
</dbReference>
<accession>A0A6I6GX67</accession>
<keyword evidence="4" id="KW-0808">Transferase</keyword>
<name>A0A6I6GX67_9BACT</name>
<sequence length="291" mass="34428">MHTQTYYEKTKTHQMKICILILAHKNPQQLKRLVARLHAEHYEVLVHVDLKAREIFEPFESYMFSTTAVYWGGYSTVKATLELFDKAMTLNADYYFLISGQDYPLQTRKEIERQIDTSKILMSYDPLPIKGLGLNDGLERYRIFHFQDTGKWVPPFPSFLTRLKRRLGINRKFLKGKKPFVGSQWFGASKEVLAFLLQETEQYEWYFKYVMLSDEMTFHTILANSDYAIKVTNNNFRKIAWDRPGPKPYVWQTSNLEELITSDAFFARKFDCENNFEIFDAIDSHTFQPKN</sequence>
<evidence type="ECO:0000256" key="1">
    <source>
        <dbReference type="ARBA" id="ARBA00004323"/>
    </source>
</evidence>
<evidence type="ECO:0000256" key="5">
    <source>
        <dbReference type="ARBA" id="ARBA00022692"/>
    </source>
</evidence>
<keyword evidence="11" id="KW-0472">Membrane</keyword>